<evidence type="ECO:0000259" key="4">
    <source>
        <dbReference type="PROSITE" id="PS50893"/>
    </source>
</evidence>
<dbReference type="InterPro" id="IPR027417">
    <property type="entry name" value="P-loop_NTPase"/>
</dbReference>
<keyword evidence="1" id="KW-0547">Nucleotide-binding</keyword>
<evidence type="ECO:0000256" key="1">
    <source>
        <dbReference type="ARBA" id="ARBA00022741"/>
    </source>
</evidence>
<dbReference type="SUPFAM" id="SSF52540">
    <property type="entry name" value="P-loop containing nucleoside triphosphate hydrolases"/>
    <property type="match status" value="1"/>
</dbReference>
<dbReference type="PANTHER" id="PTHR42794">
    <property type="entry name" value="HEMIN IMPORT ATP-BINDING PROTEIN HMUV"/>
    <property type="match status" value="1"/>
</dbReference>
<dbReference type="InterPro" id="IPR003439">
    <property type="entry name" value="ABC_transporter-like_ATP-bd"/>
</dbReference>
<protein>
    <submittedName>
        <fullName evidence="5">ABC transporter ATP-binding protein</fullName>
    </submittedName>
</protein>
<dbReference type="RefSeq" id="WP_079046994.1">
    <property type="nucleotide sequence ID" value="NZ_CP102332.1"/>
</dbReference>
<organism evidence="5 6">
    <name type="scientific">Streptomyces changanensis</name>
    <dbReference type="NCBI Taxonomy" id="2964669"/>
    <lineage>
        <taxon>Bacteria</taxon>
        <taxon>Bacillati</taxon>
        <taxon>Actinomycetota</taxon>
        <taxon>Actinomycetes</taxon>
        <taxon>Kitasatosporales</taxon>
        <taxon>Streptomycetaceae</taxon>
        <taxon>Streptomyces</taxon>
    </lineage>
</organism>
<feature type="region of interest" description="Disordered" evidence="3">
    <location>
        <begin position="259"/>
        <end position="294"/>
    </location>
</feature>
<dbReference type="CDD" id="cd03214">
    <property type="entry name" value="ABC_Iron-Siderophores_B12_Hemin"/>
    <property type="match status" value="1"/>
</dbReference>
<dbReference type="PROSITE" id="PS00211">
    <property type="entry name" value="ABC_TRANSPORTER_1"/>
    <property type="match status" value="1"/>
</dbReference>
<keyword evidence="6" id="KW-1185">Reference proteome</keyword>
<reference evidence="5" key="1">
    <citation type="submission" date="2022-08" db="EMBL/GenBank/DDBJ databases">
        <title>Streptomyces changanensis sp. nov., an actinomycete isolated from soil.</title>
        <authorList>
            <person name="Wu H."/>
            <person name="Han L."/>
        </authorList>
    </citation>
    <scope>NUCLEOTIDE SEQUENCE</scope>
    <source>
        <strain evidence="5">HL-66</strain>
    </source>
</reference>
<dbReference type="PROSITE" id="PS50893">
    <property type="entry name" value="ABC_TRANSPORTER_2"/>
    <property type="match status" value="1"/>
</dbReference>
<name>A0ABY5N5W4_9ACTN</name>
<sequence length="294" mass="30654">MNVSVEDLSVAYAGRAVVSGVHLVAGDGEIAGLVGPNGSGKSSVLRTVYRHLKPAAGRVVVDGRDVWDLSPVQAARQVAALPQERTSDFELTVGDIVMMGRTPYKGPFAGDSATDRAVVARALAQVGMAEARSRSFSALSGGERQRVLLARALAQDPDVLVLDEPTNHLDVLHQVELLALLREQRRTTLVSLHDLNAAASVCDRLHVLHRGRVVASGTPHEVLTPELLAEVFGVRAAVVEHPLTGDPLIAFDHRSPAGAAAGTVAGDVSAPAARPAAATPAGPPPGVTEPERVP</sequence>
<dbReference type="GO" id="GO:0005524">
    <property type="term" value="F:ATP binding"/>
    <property type="evidence" value="ECO:0007669"/>
    <property type="project" value="UniProtKB-KW"/>
</dbReference>
<evidence type="ECO:0000256" key="3">
    <source>
        <dbReference type="SAM" id="MobiDB-lite"/>
    </source>
</evidence>
<feature type="compositionally biased region" description="Low complexity" evidence="3">
    <location>
        <begin position="259"/>
        <end position="280"/>
    </location>
</feature>
<evidence type="ECO:0000256" key="2">
    <source>
        <dbReference type="ARBA" id="ARBA00022840"/>
    </source>
</evidence>
<keyword evidence="2 5" id="KW-0067">ATP-binding</keyword>
<dbReference type="Pfam" id="PF00005">
    <property type="entry name" value="ABC_tran"/>
    <property type="match status" value="1"/>
</dbReference>
<dbReference type="InterPro" id="IPR017871">
    <property type="entry name" value="ABC_transporter-like_CS"/>
</dbReference>
<dbReference type="InterPro" id="IPR003593">
    <property type="entry name" value="AAA+_ATPase"/>
</dbReference>
<dbReference type="SMART" id="SM00382">
    <property type="entry name" value="AAA"/>
    <property type="match status" value="1"/>
</dbReference>
<dbReference type="Gene3D" id="3.40.50.300">
    <property type="entry name" value="P-loop containing nucleotide triphosphate hydrolases"/>
    <property type="match status" value="1"/>
</dbReference>
<evidence type="ECO:0000313" key="5">
    <source>
        <dbReference type="EMBL" id="UUS31596.1"/>
    </source>
</evidence>
<accession>A0ABY5N5W4</accession>
<gene>
    <name evidence="5" type="ORF">NRO40_12650</name>
</gene>
<dbReference type="PANTHER" id="PTHR42794:SF2">
    <property type="entry name" value="ABC TRANSPORTER ATP-BINDING PROTEIN"/>
    <property type="match status" value="1"/>
</dbReference>
<dbReference type="EMBL" id="CP102332">
    <property type="protein sequence ID" value="UUS31596.1"/>
    <property type="molecule type" value="Genomic_DNA"/>
</dbReference>
<proteinExistence type="predicted"/>
<feature type="domain" description="ABC transporter" evidence="4">
    <location>
        <begin position="3"/>
        <end position="235"/>
    </location>
</feature>
<evidence type="ECO:0000313" key="6">
    <source>
        <dbReference type="Proteomes" id="UP001060150"/>
    </source>
</evidence>
<dbReference type="Proteomes" id="UP001060150">
    <property type="component" value="Chromosome"/>
</dbReference>